<name>A0A1H4XFD8_9BRAD</name>
<evidence type="ECO:0000256" key="4">
    <source>
        <dbReference type="PROSITE-ProRule" id="PRU00335"/>
    </source>
</evidence>
<keyword evidence="1" id="KW-0805">Transcription regulation</keyword>
<feature type="DNA-binding region" description="H-T-H motif" evidence="4">
    <location>
        <begin position="35"/>
        <end position="54"/>
    </location>
</feature>
<organism evidence="6 7">
    <name type="scientific">Bradyrhizobium erythrophlei</name>
    <dbReference type="NCBI Taxonomy" id="1437360"/>
    <lineage>
        <taxon>Bacteria</taxon>
        <taxon>Pseudomonadati</taxon>
        <taxon>Pseudomonadota</taxon>
        <taxon>Alphaproteobacteria</taxon>
        <taxon>Hyphomicrobiales</taxon>
        <taxon>Nitrobacteraceae</taxon>
        <taxon>Bradyrhizobium</taxon>
    </lineage>
</organism>
<accession>A0A1H4XFD8</accession>
<dbReference type="PRINTS" id="PR00455">
    <property type="entry name" value="HTHTETR"/>
</dbReference>
<evidence type="ECO:0000259" key="5">
    <source>
        <dbReference type="PROSITE" id="PS50977"/>
    </source>
</evidence>
<dbReference type="RefSeq" id="WP_092117192.1">
    <property type="nucleotide sequence ID" value="NZ_FNTH01000001.1"/>
</dbReference>
<dbReference type="OrthoDB" id="2356263at2"/>
<evidence type="ECO:0000313" key="6">
    <source>
        <dbReference type="EMBL" id="SED03648.1"/>
    </source>
</evidence>
<proteinExistence type="predicted"/>
<keyword evidence="3" id="KW-0804">Transcription</keyword>
<dbReference type="SUPFAM" id="SSF46689">
    <property type="entry name" value="Homeodomain-like"/>
    <property type="match status" value="1"/>
</dbReference>
<evidence type="ECO:0000256" key="3">
    <source>
        <dbReference type="ARBA" id="ARBA00023163"/>
    </source>
</evidence>
<dbReference type="Proteomes" id="UP000198992">
    <property type="component" value="Unassembled WGS sequence"/>
</dbReference>
<dbReference type="AlphaFoldDB" id="A0A1H4XFD8"/>
<evidence type="ECO:0000313" key="7">
    <source>
        <dbReference type="Proteomes" id="UP000198992"/>
    </source>
</evidence>
<evidence type="ECO:0000256" key="2">
    <source>
        <dbReference type="ARBA" id="ARBA00023125"/>
    </source>
</evidence>
<feature type="domain" description="HTH tetR-type" evidence="5">
    <location>
        <begin position="12"/>
        <end position="72"/>
    </location>
</feature>
<dbReference type="PANTHER" id="PTHR30055">
    <property type="entry name" value="HTH-TYPE TRANSCRIPTIONAL REGULATOR RUTR"/>
    <property type="match status" value="1"/>
</dbReference>
<dbReference type="GO" id="GO:0000976">
    <property type="term" value="F:transcription cis-regulatory region binding"/>
    <property type="evidence" value="ECO:0007669"/>
    <property type="project" value="TreeGrafter"/>
</dbReference>
<dbReference type="InterPro" id="IPR050109">
    <property type="entry name" value="HTH-type_TetR-like_transc_reg"/>
</dbReference>
<dbReference type="GO" id="GO:0003700">
    <property type="term" value="F:DNA-binding transcription factor activity"/>
    <property type="evidence" value="ECO:0007669"/>
    <property type="project" value="TreeGrafter"/>
</dbReference>
<reference evidence="6 7" key="1">
    <citation type="submission" date="2016-10" db="EMBL/GenBank/DDBJ databases">
        <authorList>
            <person name="de Groot N.N."/>
        </authorList>
    </citation>
    <scope>NUCLEOTIDE SEQUENCE [LARGE SCALE GENOMIC DNA]</scope>
    <source>
        <strain evidence="6 7">MT12</strain>
    </source>
</reference>
<dbReference type="Pfam" id="PF00440">
    <property type="entry name" value="TetR_N"/>
    <property type="match status" value="1"/>
</dbReference>
<evidence type="ECO:0000256" key="1">
    <source>
        <dbReference type="ARBA" id="ARBA00023015"/>
    </source>
</evidence>
<gene>
    <name evidence="6" type="ORF">SAMN05444164_3485</name>
</gene>
<dbReference type="Gene3D" id="1.10.357.10">
    <property type="entry name" value="Tetracycline Repressor, domain 2"/>
    <property type="match status" value="1"/>
</dbReference>
<sequence>MALARKKRRPNLSARERIVEAATKLFTERPFSEISADDIAREAGVAHGLTFHYFGSKAALYEFITQAAADRLDQIHTKATLTGSPAEKLRSFLVAHMDEVYRRRVDYVFHSRGGGTAAIQQIWEGSRSNAIRLIMGFYDVAEPSPQLAVAARAWLGYYDELVLAWVQGQIKTKAAVVEMAFRLFPLAIANAKLLGEINIPSI</sequence>
<dbReference type="PANTHER" id="PTHR30055:SF234">
    <property type="entry name" value="HTH-TYPE TRANSCRIPTIONAL REGULATOR BETI"/>
    <property type="match status" value="1"/>
</dbReference>
<protein>
    <submittedName>
        <fullName evidence="6">Transcriptional regulator, TetR family</fullName>
    </submittedName>
</protein>
<dbReference type="InterPro" id="IPR009057">
    <property type="entry name" value="Homeodomain-like_sf"/>
</dbReference>
<keyword evidence="2 4" id="KW-0238">DNA-binding</keyword>
<dbReference type="EMBL" id="FNTH01000001">
    <property type="protein sequence ID" value="SED03648.1"/>
    <property type="molecule type" value="Genomic_DNA"/>
</dbReference>
<dbReference type="PROSITE" id="PS50977">
    <property type="entry name" value="HTH_TETR_2"/>
    <property type="match status" value="1"/>
</dbReference>
<dbReference type="InterPro" id="IPR001647">
    <property type="entry name" value="HTH_TetR"/>
</dbReference>